<dbReference type="CDD" id="cd00298">
    <property type="entry name" value="ACD_sHsps_p23-like"/>
    <property type="match status" value="1"/>
</dbReference>
<proteinExistence type="inferred from homology"/>
<dbReference type="GO" id="GO:0005737">
    <property type="term" value="C:cytoplasm"/>
    <property type="evidence" value="ECO:0007669"/>
    <property type="project" value="TreeGrafter"/>
</dbReference>
<dbReference type="Proteomes" id="UP000241769">
    <property type="component" value="Unassembled WGS sequence"/>
</dbReference>
<protein>
    <recommendedName>
        <fullName evidence="2">PIH1D1/2/3 CS-like domain-containing protein</fullName>
    </recommendedName>
</protein>
<dbReference type="OrthoDB" id="546764at2759"/>
<dbReference type="Pfam" id="PF18201">
    <property type="entry name" value="PIH1_CS"/>
    <property type="match status" value="1"/>
</dbReference>
<dbReference type="EMBL" id="MDYQ01000072">
    <property type="protein sequence ID" value="PRP83976.1"/>
    <property type="molecule type" value="Genomic_DNA"/>
</dbReference>
<dbReference type="InParanoid" id="A0A2P6NJ45"/>
<evidence type="ECO:0000259" key="2">
    <source>
        <dbReference type="Pfam" id="PF18201"/>
    </source>
</evidence>
<dbReference type="PANTHER" id="PTHR22997">
    <property type="entry name" value="PIH1 DOMAIN-CONTAINING PROTEIN 1"/>
    <property type="match status" value="1"/>
</dbReference>
<gene>
    <name evidence="3" type="ORF">PROFUN_08660</name>
</gene>
<dbReference type="InterPro" id="IPR041442">
    <property type="entry name" value="PIH1D1/2/3_CS-like"/>
</dbReference>
<name>A0A2P6NJ45_9EUKA</name>
<keyword evidence="4" id="KW-1185">Reference proteome</keyword>
<organism evidence="3 4">
    <name type="scientific">Planoprotostelium fungivorum</name>
    <dbReference type="NCBI Taxonomy" id="1890364"/>
    <lineage>
        <taxon>Eukaryota</taxon>
        <taxon>Amoebozoa</taxon>
        <taxon>Evosea</taxon>
        <taxon>Variosea</taxon>
        <taxon>Cavosteliida</taxon>
        <taxon>Cavosteliaceae</taxon>
        <taxon>Planoprotostelium</taxon>
    </lineage>
</organism>
<dbReference type="AlphaFoldDB" id="A0A2P6NJ45"/>
<comment type="caution">
    <text evidence="3">The sequence shown here is derived from an EMBL/GenBank/DDBJ whole genome shotgun (WGS) entry which is preliminary data.</text>
</comment>
<reference evidence="3 4" key="1">
    <citation type="journal article" date="2018" name="Genome Biol. Evol.">
        <title>Multiple Roots of Fruiting Body Formation in Amoebozoa.</title>
        <authorList>
            <person name="Hillmann F."/>
            <person name="Forbes G."/>
            <person name="Novohradska S."/>
            <person name="Ferling I."/>
            <person name="Riege K."/>
            <person name="Groth M."/>
            <person name="Westermann M."/>
            <person name="Marz M."/>
            <person name="Spaller T."/>
            <person name="Winckler T."/>
            <person name="Schaap P."/>
            <person name="Glockner G."/>
        </authorList>
    </citation>
    <scope>NUCLEOTIDE SEQUENCE [LARGE SCALE GENOMIC DNA]</scope>
    <source>
        <strain evidence="3 4">Jena</strain>
    </source>
</reference>
<evidence type="ECO:0000313" key="3">
    <source>
        <dbReference type="EMBL" id="PRP83976.1"/>
    </source>
</evidence>
<sequence length="183" mass="21019">MSDDIKMTPEEQKKLFESFQNPEFRQLFMDYAKDLQNSDTKQDFDQQIKMIEQSLGHQPNLTTIDTKTKASSQPPSVQSKPKIQEITTTVKPTIKPEYEMEAIYGKEDIQAEDQAKSLKITVKLPQIASIAGIDLEVGPRQFVLESRVKHLLELRLPFEVEVDKVKAQFDKGLHILVVHLPRK</sequence>
<dbReference type="InterPro" id="IPR050734">
    <property type="entry name" value="PIH1/Kintoun_subfamily"/>
</dbReference>
<feature type="domain" description="PIH1D1/2/3 CS-like" evidence="2">
    <location>
        <begin position="104"/>
        <end position="181"/>
    </location>
</feature>
<comment type="similarity">
    <text evidence="1">Belongs to the PIH1 family.</text>
</comment>
<accession>A0A2P6NJ45</accession>
<evidence type="ECO:0000256" key="1">
    <source>
        <dbReference type="ARBA" id="ARBA00008511"/>
    </source>
</evidence>
<dbReference type="PANTHER" id="PTHR22997:SF0">
    <property type="entry name" value="PIH1 DOMAIN-CONTAINING PROTEIN 1"/>
    <property type="match status" value="1"/>
</dbReference>
<evidence type="ECO:0000313" key="4">
    <source>
        <dbReference type="Proteomes" id="UP000241769"/>
    </source>
</evidence>